<evidence type="ECO:0000256" key="4">
    <source>
        <dbReference type="PROSITE-ProRule" id="PRU00335"/>
    </source>
</evidence>
<keyword evidence="7" id="KW-1185">Reference proteome</keyword>
<reference evidence="6" key="2">
    <citation type="submission" date="2020-09" db="EMBL/GenBank/DDBJ databases">
        <authorList>
            <person name="Sun Q."/>
            <person name="Kim S."/>
        </authorList>
    </citation>
    <scope>NUCLEOTIDE SEQUENCE</scope>
    <source>
        <strain evidence="6">KCTC 23714</strain>
    </source>
</reference>
<evidence type="ECO:0000313" key="7">
    <source>
        <dbReference type="Proteomes" id="UP000628984"/>
    </source>
</evidence>
<name>A0A918IQZ1_9RHOB</name>
<organism evidence="6 7">
    <name type="scientific">Gemmobacter lanyuensis</name>
    <dbReference type="NCBI Taxonomy" id="1054497"/>
    <lineage>
        <taxon>Bacteria</taxon>
        <taxon>Pseudomonadati</taxon>
        <taxon>Pseudomonadota</taxon>
        <taxon>Alphaproteobacteria</taxon>
        <taxon>Rhodobacterales</taxon>
        <taxon>Paracoccaceae</taxon>
        <taxon>Gemmobacter</taxon>
    </lineage>
</organism>
<evidence type="ECO:0000313" key="6">
    <source>
        <dbReference type="EMBL" id="GGW24755.1"/>
    </source>
</evidence>
<feature type="DNA-binding region" description="H-T-H motif" evidence="4">
    <location>
        <begin position="40"/>
        <end position="59"/>
    </location>
</feature>
<evidence type="ECO:0000256" key="1">
    <source>
        <dbReference type="ARBA" id="ARBA00023015"/>
    </source>
</evidence>
<dbReference type="AlphaFoldDB" id="A0A918IQZ1"/>
<feature type="domain" description="HTH tetR-type" evidence="5">
    <location>
        <begin position="17"/>
        <end position="77"/>
    </location>
</feature>
<dbReference type="EMBL" id="BMYQ01000002">
    <property type="protein sequence ID" value="GGW24755.1"/>
    <property type="molecule type" value="Genomic_DNA"/>
</dbReference>
<dbReference type="InterPro" id="IPR001647">
    <property type="entry name" value="HTH_TetR"/>
</dbReference>
<dbReference type="PANTHER" id="PTHR30055">
    <property type="entry name" value="HTH-TYPE TRANSCRIPTIONAL REGULATOR RUTR"/>
    <property type="match status" value="1"/>
</dbReference>
<keyword evidence="3" id="KW-0804">Transcription</keyword>
<evidence type="ECO:0000256" key="3">
    <source>
        <dbReference type="ARBA" id="ARBA00023163"/>
    </source>
</evidence>
<evidence type="ECO:0000256" key="2">
    <source>
        <dbReference type="ARBA" id="ARBA00023125"/>
    </source>
</evidence>
<dbReference type="Gene3D" id="1.10.357.10">
    <property type="entry name" value="Tetracycline Repressor, domain 2"/>
    <property type="match status" value="1"/>
</dbReference>
<dbReference type="PROSITE" id="PS50977">
    <property type="entry name" value="HTH_TETR_2"/>
    <property type="match status" value="1"/>
</dbReference>
<keyword evidence="2 4" id="KW-0238">DNA-binding</keyword>
<accession>A0A918IQZ1</accession>
<comment type="caution">
    <text evidence="6">The sequence shown here is derived from an EMBL/GenBank/DDBJ whole genome shotgun (WGS) entry which is preliminary data.</text>
</comment>
<gene>
    <name evidence="6" type="ORF">GCM10011452_10110</name>
</gene>
<dbReference type="Proteomes" id="UP000628984">
    <property type="component" value="Unassembled WGS sequence"/>
</dbReference>
<dbReference type="InterPro" id="IPR050109">
    <property type="entry name" value="HTH-type_TetR-like_transc_reg"/>
</dbReference>
<proteinExistence type="predicted"/>
<dbReference type="SUPFAM" id="SSF46689">
    <property type="entry name" value="Homeodomain-like"/>
    <property type="match status" value="1"/>
</dbReference>
<dbReference type="InterPro" id="IPR009057">
    <property type="entry name" value="Homeodomain-like_sf"/>
</dbReference>
<protein>
    <submittedName>
        <fullName evidence="6">TetR family transcriptional regulator</fullName>
    </submittedName>
</protein>
<dbReference type="Pfam" id="PF00440">
    <property type="entry name" value="TetR_N"/>
    <property type="match status" value="1"/>
</dbReference>
<evidence type="ECO:0000259" key="5">
    <source>
        <dbReference type="PROSITE" id="PS50977"/>
    </source>
</evidence>
<dbReference type="GO" id="GO:0000976">
    <property type="term" value="F:transcription cis-regulatory region binding"/>
    <property type="evidence" value="ECO:0007669"/>
    <property type="project" value="TreeGrafter"/>
</dbReference>
<sequence length="213" mass="23424">MSVLLSTTQTDPSVPPRPREEEILDSIRTTFAERGFDGASMQELARAAGMSVGNFYRYFPSKAAMVEALIRRDLTEVDQKFSEVLQAPDPFLALRYGLHQRVAEESQGCGDGTLWAEINAAAARKPEIAAVVQGMERDISRYLTLVFARITGLSQDAAERRFGAHATMAVMLVKAVAMQGNRGENPQRADLIKLVQRIIDVILDEVAAAKAKE</sequence>
<reference evidence="6" key="1">
    <citation type="journal article" date="2014" name="Int. J. Syst. Evol. Microbiol.">
        <title>Complete genome sequence of Corynebacterium casei LMG S-19264T (=DSM 44701T), isolated from a smear-ripened cheese.</title>
        <authorList>
            <consortium name="US DOE Joint Genome Institute (JGI-PGF)"/>
            <person name="Walter F."/>
            <person name="Albersmeier A."/>
            <person name="Kalinowski J."/>
            <person name="Ruckert C."/>
        </authorList>
    </citation>
    <scope>NUCLEOTIDE SEQUENCE</scope>
    <source>
        <strain evidence="6">KCTC 23714</strain>
    </source>
</reference>
<dbReference type="PRINTS" id="PR00455">
    <property type="entry name" value="HTHTETR"/>
</dbReference>
<dbReference type="PANTHER" id="PTHR30055:SF234">
    <property type="entry name" value="HTH-TYPE TRANSCRIPTIONAL REGULATOR BETI"/>
    <property type="match status" value="1"/>
</dbReference>
<dbReference type="RefSeq" id="WP_189632754.1">
    <property type="nucleotide sequence ID" value="NZ_BMYQ01000002.1"/>
</dbReference>
<keyword evidence="1" id="KW-0805">Transcription regulation</keyword>
<dbReference type="GO" id="GO:0003700">
    <property type="term" value="F:DNA-binding transcription factor activity"/>
    <property type="evidence" value="ECO:0007669"/>
    <property type="project" value="TreeGrafter"/>
</dbReference>